<comment type="caution">
    <text evidence="1">The sequence shown here is derived from an EMBL/GenBank/DDBJ whole genome shotgun (WGS) entry which is preliminary data.</text>
</comment>
<organism evidence="1 2">
    <name type="scientific">Corynebacterium bovis</name>
    <dbReference type="NCBI Taxonomy" id="36808"/>
    <lineage>
        <taxon>Bacteria</taxon>
        <taxon>Bacillati</taxon>
        <taxon>Actinomycetota</taxon>
        <taxon>Actinomycetes</taxon>
        <taxon>Mycobacteriales</taxon>
        <taxon>Corynebacteriaceae</taxon>
        <taxon>Corynebacterium</taxon>
    </lineage>
</organism>
<dbReference type="AlphaFoldDB" id="A0A426PWP5"/>
<dbReference type="RefSeq" id="WP_010273266.1">
    <property type="nucleotide sequence ID" value="NZ_CP066067.1"/>
</dbReference>
<proteinExistence type="predicted"/>
<evidence type="ECO:0000313" key="1">
    <source>
        <dbReference type="EMBL" id="RRO85510.1"/>
    </source>
</evidence>
<dbReference type="EMBL" id="PQNK01000023">
    <property type="protein sequence ID" value="RRO85510.1"/>
    <property type="molecule type" value="Genomic_DNA"/>
</dbReference>
<name>A0A426PWP5_9CORY</name>
<gene>
    <name evidence="1" type="ORF">CXF48_10670</name>
</gene>
<protein>
    <submittedName>
        <fullName evidence="1">Uncharacterized protein</fullName>
    </submittedName>
</protein>
<dbReference type="Proteomes" id="UP000276526">
    <property type="component" value="Unassembled WGS sequence"/>
</dbReference>
<dbReference type="OrthoDB" id="4881303at2"/>
<sequence length="89" mass="9201">MGILQSLIQVTVVGIILGAGLPVLFALGVKLGVPEGASATGSLPGWRRGLAWVFFGVVILAIIAGLLWITQGRIYSTFGWDVFGTAASS</sequence>
<accession>A0A426PWP5</accession>
<reference evidence="1 2" key="1">
    <citation type="submission" date="2018-01" db="EMBL/GenBank/DDBJ databases">
        <title>Twenty Corynebacterium bovis Genomes.</title>
        <authorList>
            <person name="Gulvik C.A."/>
        </authorList>
    </citation>
    <scope>NUCLEOTIDE SEQUENCE [LARGE SCALE GENOMIC DNA]</scope>
    <source>
        <strain evidence="1 2">F6900</strain>
    </source>
</reference>
<dbReference type="GeneID" id="60808149"/>
<evidence type="ECO:0000313" key="2">
    <source>
        <dbReference type="Proteomes" id="UP000276526"/>
    </source>
</evidence>